<proteinExistence type="inferred from homology"/>
<dbReference type="InterPro" id="IPR008271">
    <property type="entry name" value="Ser/Thr_kinase_AS"/>
</dbReference>
<dbReference type="EMBL" id="LSSK01000117">
    <property type="protein sequence ID" value="OMH85032.1"/>
    <property type="molecule type" value="Genomic_DNA"/>
</dbReference>
<dbReference type="Gene3D" id="3.30.200.20">
    <property type="entry name" value="Phosphorylase Kinase, domain 1"/>
    <property type="match status" value="1"/>
</dbReference>
<feature type="compositionally biased region" description="Polar residues" evidence="8">
    <location>
        <begin position="2050"/>
        <end position="2059"/>
    </location>
</feature>
<dbReference type="PROSITE" id="PS00107">
    <property type="entry name" value="PROTEIN_KINASE_ATP"/>
    <property type="match status" value="1"/>
</dbReference>
<feature type="compositionally biased region" description="Basic and acidic residues" evidence="8">
    <location>
        <begin position="117"/>
        <end position="129"/>
    </location>
</feature>
<dbReference type="InterPro" id="IPR017441">
    <property type="entry name" value="Protein_kinase_ATP_BS"/>
</dbReference>
<evidence type="ECO:0000256" key="6">
    <source>
        <dbReference type="ARBA" id="ARBA00022840"/>
    </source>
</evidence>
<evidence type="ECO:0000259" key="9">
    <source>
        <dbReference type="PROSITE" id="PS50011"/>
    </source>
</evidence>
<feature type="compositionally biased region" description="Polar residues" evidence="8">
    <location>
        <begin position="1666"/>
        <end position="1678"/>
    </location>
</feature>
<feature type="region of interest" description="Disordered" evidence="8">
    <location>
        <begin position="1186"/>
        <end position="1221"/>
    </location>
</feature>
<feature type="region of interest" description="Disordered" evidence="8">
    <location>
        <begin position="684"/>
        <end position="724"/>
    </location>
</feature>
<feature type="compositionally biased region" description="Polar residues" evidence="8">
    <location>
        <begin position="102"/>
        <end position="116"/>
    </location>
</feature>
<feature type="compositionally biased region" description="Polar residues" evidence="8">
    <location>
        <begin position="1437"/>
        <end position="1450"/>
    </location>
</feature>
<keyword evidence="2" id="KW-0723">Serine/threonine-protein kinase</keyword>
<feature type="compositionally biased region" description="Basic and acidic residues" evidence="8">
    <location>
        <begin position="1138"/>
        <end position="1158"/>
    </location>
</feature>
<feature type="region of interest" description="Disordered" evidence="8">
    <location>
        <begin position="563"/>
        <end position="582"/>
    </location>
</feature>
<dbReference type="PANTHER" id="PTHR11584">
    <property type="entry name" value="SERINE/THREONINE PROTEIN KINASE"/>
    <property type="match status" value="1"/>
</dbReference>
<feature type="region of interest" description="Disordered" evidence="8">
    <location>
        <begin position="530"/>
        <end position="550"/>
    </location>
</feature>
<keyword evidence="5 10" id="KW-0418">Kinase</keyword>
<feature type="compositionally biased region" description="Low complexity" evidence="8">
    <location>
        <begin position="1858"/>
        <end position="1870"/>
    </location>
</feature>
<protein>
    <submittedName>
        <fullName evidence="10">MAP kinase kinase kinase mkh1</fullName>
    </submittedName>
</protein>
<feature type="compositionally biased region" description="Polar residues" evidence="8">
    <location>
        <begin position="1805"/>
        <end position="1829"/>
    </location>
</feature>
<keyword evidence="6 7" id="KW-0067">ATP-binding</keyword>
<dbReference type="Gene3D" id="1.10.510.10">
    <property type="entry name" value="Transferase(Phosphotransferase) domain 1"/>
    <property type="match status" value="1"/>
</dbReference>
<feature type="binding site" evidence="7">
    <location>
        <position position="2111"/>
    </location>
    <ligand>
        <name>ATP</name>
        <dbReference type="ChEBI" id="CHEBI:30616"/>
    </ligand>
</feature>
<feature type="region of interest" description="Disordered" evidence="8">
    <location>
        <begin position="1"/>
        <end position="21"/>
    </location>
</feature>
<evidence type="ECO:0000256" key="1">
    <source>
        <dbReference type="ARBA" id="ARBA00006529"/>
    </source>
</evidence>
<feature type="compositionally biased region" description="Polar residues" evidence="8">
    <location>
        <begin position="130"/>
        <end position="144"/>
    </location>
</feature>
<evidence type="ECO:0000256" key="5">
    <source>
        <dbReference type="ARBA" id="ARBA00022777"/>
    </source>
</evidence>
<dbReference type="Pfam" id="PF00069">
    <property type="entry name" value="Pkinase"/>
    <property type="match status" value="1"/>
</dbReference>
<evidence type="ECO:0000256" key="3">
    <source>
        <dbReference type="ARBA" id="ARBA00022679"/>
    </source>
</evidence>
<dbReference type="InterPro" id="IPR000719">
    <property type="entry name" value="Prot_kinase_dom"/>
</dbReference>
<organism evidence="10 11">
    <name type="scientific">Zancudomyces culisetae</name>
    <name type="common">Gut fungus</name>
    <name type="synonym">Smittium culisetae</name>
    <dbReference type="NCBI Taxonomy" id="1213189"/>
    <lineage>
        <taxon>Eukaryota</taxon>
        <taxon>Fungi</taxon>
        <taxon>Fungi incertae sedis</taxon>
        <taxon>Zoopagomycota</taxon>
        <taxon>Kickxellomycotina</taxon>
        <taxon>Harpellomycetes</taxon>
        <taxon>Harpellales</taxon>
        <taxon>Legeriomycetaceae</taxon>
        <taxon>Zancudomyces</taxon>
    </lineage>
</organism>
<feature type="compositionally biased region" description="Polar residues" evidence="8">
    <location>
        <begin position="825"/>
        <end position="874"/>
    </location>
</feature>
<feature type="compositionally biased region" description="Basic and acidic residues" evidence="8">
    <location>
        <begin position="541"/>
        <end position="550"/>
    </location>
</feature>
<feature type="compositionally biased region" description="Polar residues" evidence="8">
    <location>
        <begin position="1200"/>
        <end position="1217"/>
    </location>
</feature>
<comment type="caution">
    <text evidence="10">The sequence shown here is derived from an EMBL/GenBank/DDBJ whole genome shotgun (WGS) entry which is preliminary data.</text>
</comment>
<keyword evidence="3" id="KW-0808">Transferase</keyword>
<accession>A0A1R1PVV0</accession>
<feature type="compositionally biased region" description="Polar residues" evidence="8">
    <location>
        <begin position="1107"/>
        <end position="1125"/>
    </location>
</feature>
<comment type="similarity">
    <text evidence="1">Belongs to the protein kinase superfamily. STE Ser/Thr protein kinase family. MAP kinase kinase kinase subfamily.</text>
</comment>
<feature type="region of interest" description="Disordered" evidence="8">
    <location>
        <begin position="464"/>
        <end position="513"/>
    </location>
</feature>
<evidence type="ECO:0000313" key="10">
    <source>
        <dbReference type="EMBL" id="OMH85032.1"/>
    </source>
</evidence>
<evidence type="ECO:0000256" key="8">
    <source>
        <dbReference type="SAM" id="MobiDB-lite"/>
    </source>
</evidence>
<feature type="region of interest" description="Disordered" evidence="8">
    <location>
        <begin position="1665"/>
        <end position="1705"/>
    </location>
</feature>
<gene>
    <name evidence="10" type="ORF">AX774_g1427</name>
</gene>
<feature type="compositionally biased region" description="Polar residues" evidence="8">
    <location>
        <begin position="61"/>
        <end position="73"/>
    </location>
</feature>
<feature type="region of interest" description="Disordered" evidence="8">
    <location>
        <begin position="1048"/>
        <end position="1166"/>
    </location>
</feature>
<dbReference type="OrthoDB" id="266718at2759"/>
<feature type="domain" description="Protein kinase" evidence="9">
    <location>
        <begin position="2082"/>
        <end position="2348"/>
    </location>
</feature>
<keyword evidence="4 7" id="KW-0547">Nucleotide-binding</keyword>
<dbReference type="GO" id="GO:0004709">
    <property type="term" value="F:MAP kinase kinase kinase activity"/>
    <property type="evidence" value="ECO:0007669"/>
    <property type="project" value="UniProtKB-ARBA"/>
</dbReference>
<feature type="region of interest" description="Disordered" evidence="8">
    <location>
        <begin position="2036"/>
        <end position="2059"/>
    </location>
</feature>
<feature type="compositionally biased region" description="Polar residues" evidence="8">
    <location>
        <begin position="896"/>
        <end position="911"/>
    </location>
</feature>
<sequence length="2363" mass="261144">MEKLERSNRSAKLRTGPRKDSQWKVLQNMSLESMKKSYFPLYDVKNDQLPTISDEVLSGVLNGSNATSDSFGTSERMMHSVASTSSERTHLDSVGKKHPQMGQINTSGRFTSSPDESSVKREATQESSRENTSGSLSISQTPTKQVPEDGMGTKSSVFSEKAFDLKDYGGSVLFKPNEYKAEHGDFLHSSDPEFNSQNANGRMELVHRGVESVSKGTAQLEQEKFVKDYHSYFRQKINENISDAEDAEDYKGGKQSEYRDKVIFSPNWPEESASKLRRYDINRGLEKAGGNSEGSARLVATGDKNGSVYSASSLPKRLRGSKTMGFVSSRYRDTAGIGGGDGYNDDNFVSTTPYVYHTGFENKTAKSQHHMDRNSRVGQSRVDFLDLELTHRPISSMKNNSLQERQVYEGEINIKTENLETNLANDKSYEGVEFKTDIQENFPVMRKFSCGVVQVFDAPLLDSDSEYNQEQNSGSDGYQDWSARPSPAVDVDSDVSEHDDSQPHKPTVLTQNKHAGLKVVAKNALKSFKNSADSRSNLQKSNDDQVEKAKVKMRVDTDVEFTNSEVNTEKNTGKSSEQTNTEGIVSSTSIKGMQGAAILKNSPGFGQEFVSPGLETAVSADKGVNPVVLPKTRPKKNRFQMLSKGLNITTRLEEDSNETKKRGADSIMKKLELLVGLEAQLSSSREGSATTGIRQSTSFTSDIDTYERSGTPKRYNGAESGRSDRYRDWQQDAYPQRTGVLESARDRNKLYQYQKGITSAHSWKNFSPNNTGYSAQLYSAEQQYSSPRTGGFMEWKVSSTPMYKQQEIMEDRPSRGQVGKIIPEPNTSSGDKSSKTQMVRTAGGTNSIYMSDSKTSETGYDSGELSSPSTSLKRSPNVRRKRFGMASSEHIPGVSHTENTQADASESPSAQPFSSIVFARIGMNSTDMHPIDIERFKDEVSKGVAVDETLFIEEVISQLTGGYYDVSRINKEEYMVCLLDEVGRVEMVNLNNEEILAVLRKSGQKNSARFAICHQSEKVHSRYKSQKYSSFSPGAGIDASVNDINADGRARGVGNGVFQTDRDTKKGHSRSPFPVPSTYTSLQQQQPSFLQQGGMMDTSESDEESAHVSSKYNPQQQHSASSSPLYSLARKCNAPVDKSTESSDDIKVKERVRAEKSKPASGFEASSQNIRDDVYFGTDSNFNANNIYDDKIDNSGAVDSGNSDSEYTTETENSSDVHISETYPPLTIKNVELQKYGSKNANKLQIINEDDGENSINNDVGITEQPYSKNDTAPRNKSQTGIRLKALTGLKADALHNATRISVFNRKMMTADPTFKAISRSGYNEDQSFLPNTNAWKMPAYLEDQHDPTSALDRTESDPIVMKNDDMFEYEGGLNSDRSIRNVRRSTDSDAEDYSPENGNGNGDEDGDEDENRNQNMDDGRYNTRKAPGLLTKSKSEANIGTISRRNQSQMKRNLRMGVSGLPKPMTTEDDSELELNFNAIADKLGISEDAIKTWKNNNLLYPGTRATLMESRPSKNQIVRPSANLIAADLDLFFPGHDFDQPVVETIEFPIPILSDGEDGSAETNENGSLVGKSKYHHIETSEYNSHGQSNEVPQQYSSGTTSAAAGGGVGYYQAYINNQDNLNIEQPTTIPTSSIVGMQQGGDSCDTFDSEHNPVLGIPKEVANPSSHIDPTNTENPALADNAHSNNFSRTTTTSSSYSRNRSANDLEQAAMTVTSESTNDGSNGGSVVDVHNKDLQNKMIKVGVTVTRGRSLRAVVQETQRRRDLLQMGVQNLEQGSESTARYSNIKPSTASRTNEQDQRQELNPSQRSLQNDDLSAVKNGSNQVPSSVGNSGDDGGNGDRSGENGMTLEQGKLGSTDLSSFSSGGSQNVNKYRLSTKLWGLVPQEVPPVRSSKDLKISDISYSRLKDLASKDEQLFKKRSSRQPQQYPGQSGVPPASAKYTNNGKIDLSIASPSSGLNEPTMDHQLIIRRALSLIKKPNPQTKDELALVDEAVKAMKSSSSHMKKRPMHLRSLTTAQHASLLARRFVNSQNQEQGEINTDRKPLHNNINTSTIDPNSNDPNVLLEKFGLSEAQTKIQWIKGRLIGKGSFGQVYLALNVLTCEVIAVKQIAMPSLGSSSRKLKKKESTMLRQLYMEIELLKDLDHPNIVQYLGFEMNASTMNIFLEYVAGGTISSLILQHGPLYEEVIFSFLNQILNGLAYLHARKILHRDIKSANILVEESGICKISDFGISKRNDYSLAYDTNSRMSVKGSIFWMAPEVIKGSRYSAKVDIWSLGCVLVEMWSGRRPWYGFDTVQAMFKLGAGIGPPLPSDLPPEGIDFCKRCLMSDPTDRPTAKELLQSTFAQPPENYDYSNFYGNY</sequence>
<feature type="region of interest" description="Disordered" evidence="8">
    <location>
        <begin position="1370"/>
        <end position="1450"/>
    </location>
</feature>
<feature type="region of interest" description="Disordered" evidence="8">
    <location>
        <begin position="1919"/>
        <end position="1944"/>
    </location>
</feature>
<evidence type="ECO:0000256" key="2">
    <source>
        <dbReference type="ARBA" id="ARBA00022527"/>
    </source>
</evidence>
<dbReference type="FunFam" id="3.30.200.20:FF:000387">
    <property type="entry name" value="Serine/threonine-protein kinase STE11"/>
    <property type="match status" value="1"/>
</dbReference>
<dbReference type="PROSITE" id="PS00108">
    <property type="entry name" value="PROTEIN_KINASE_ST"/>
    <property type="match status" value="1"/>
</dbReference>
<feature type="compositionally biased region" description="Polar residues" evidence="8">
    <location>
        <begin position="1772"/>
        <end position="1797"/>
    </location>
</feature>
<name>A0A1R1PVV0_ZANCU</name>
<feature type="compositionally biased region" description="Polar residues" evidence="8">
    <location>
        <begin position="573"/>
        <end position="582"/>
    </location>
</feature>
<dbReference type="PROSITE" id="PS50011">
    <property type="entry name" value="PROTEIN_KINASE_DOM"/>
    <property type="match status" value="1"/>
</dbReference>
<dbReference type="PANTHER" id="PTHR11584:SF369">
    <property type="entry name" value="MITOGEN-ACTIVATED PROTEIN KINASE KINASE KINASE 19-RELATED"/>
    <property type="match status" value="1"/>
</dbReference>
<evidence type="ECO:0000256" key="7">
    <source>
        <dbReference type="PROSITE-ProRule" id="PRU10141"/>
    </source>
</evidence>
<reference evidence="11" key="1">
    <citation type="submission" date="2017-01" db="EMBL/GenBank/DDBJ databases">
        <authorList>
            <person name="Wang Y."/>
            <person name="White M."/>
            <person name="Kvist S."/>
            <person name="Moncalvo J.-M."/>
        </authorList>
    </citation>
    <scope>NUCLEOTIDE SEQUENCE [LARGE SCALE GENOMIC DNA]</scope>
    <source>
        <strain evidence="11">COL-18-3</strain>
    </source>
</reference>
<feature type="compositionally biased region" description="Polar residues" evidence="8">
    <location>
        <begin position="684"/>
        <end position="703"/>
    </location>
</feature>
<dbReference type="SMART" id="SM00220">
    <property type="entry name" value="S_TKc"/>
    <property type="match status" value="1"/>
</dbReference>
<dbReference type="InterPro" id="IPR011009">
    <property type="entry name" value="Kinase-like_dom_sf"/>
</dbReference>
<feature type="region of interest" description="Disordered" evidence="8">
    <location>
        <begin position="1772"/>
        <end position="1871"/>
    </location>
</feature>
<dbReference type="SUPFAM" id="SSF56112">
    <property type="entry name" value="Protein kinase-like (PK-like)"/>
    <property type="match status" value="1"/>
</dbReference>
<dbReference type="Proteomes" id="UP000188320">
    <property type="component" value="Unassembled WGS sequence"/>
</dbReference>
<dbReference type="GO" id="GO:0005524">
    <property type="term" value="F:ATP binding"/>
    <property type="evidence" value="ECO:0007669"/>
    <property type="project" value="UniProtKB-UniRule"/>
</dbReference>
<feature type="compositionally biased region" description="Polar residues" evidence="8">
    <location>
        <begin position="466"/>
        <end position="476"/>
    </location>
</feature>
<evidence type="ECO:0000313" key="11">
    <source>
        <dbReference type="Proteomes" id="UP000188320"/>
    </source>
</evidence>
<evidence type="ECO:0000256" key="4">
    <source>
        <dbReference type="ARBA" id="ARBA00022741"/>
    </source>
</evidence>
<feature type="region of interest" description="Disordered" evidence="8">
    <location>
        <begin position="807"/>
        <end position="911"/>
    </location>
</feature>
<feature type="compositionally biased region" description="Low complexity" evidence="8">
    <location>
        <begin position="1687"/>
        <end position="1704"/>
    </location>
</feature>
<feature type="compositionally biased region" description="Basic and acidic residues" evidence="8">
    <location>
        <begin position="1412"/>
        <end position="1422"/>
    </location>
</feature>
<feature type="compositionally biased region" description="Low complexity" evidence="8">
    <location>
        <begin position="1081"/>
        <end position="1092"/>
    </location>
</feature>
<keyword evidence="11" id="KW-1185">Reference proteome</keyword>
<feature type="region of interest" description="Disordered" evidence="8">
    <location>
        <begin position="61"/>
        <end position="153"/>
    </location>
</feature>
<feature type="compositionally biased region" description="Polar residues" evidence="8">
    <location>
        <begin position="530"/>
        <end position="540"/>
    </location>
</feature>